<dbReference type="Proteomes" id="UP001153365">
    <property type="component" value="Unassembled WGS sequence"/>
</dbReference>
<dbReference type="AlphaFoldDB" id="A0AAV0B3G0"/>
<feature type="transmembrane region" description="Helical" evidence="2">
    <location>
        <begin position="236"/>
        <end position="258"/>
    </location>
</feature>
<evidence type="ECO:0000256" key="2">
    <source>
        <dbReference type="SAM" id="Phobius"/>
    </source>
</evidence>
<keyword evidence="2" id="KW-1133">Transmembrane helix</keyword>
<reference evidence="3" key="1">
    <citation type="submission" date="2022-06" db="EMBL/GenBank/DDBJ databases">
        <authorList>
            <consortium name="SYNGENTA / RWTH Aachen University"/>
        </authorList>
    </citation>
    <scope>NUCLEOTIDE SEQUENCE</scope>
</reference>
<protein>
    <submittedName>
        <fullName evidence="3">Expressed protein</fullName>
    </submittedName>
</protein>
<feature type="compositionally biased region" description="Polar residues" evidence="1">
    <location>
        <begin position="207"/>
        <end position="230"/>
    </location>
</feature>
<evidence type="ECO:0000256" key="1">
    <source>
        <dbReference type="SAM" id="MobiDB-lite"/>
    </source>
</evidence>
<comment type="caution">
    <text evidence="3">The sequence shown here is derived from an EMBL/GenBank/DDBJ whole genome shotgun (WGS) entry which is preliminary data.</text>
</comment>
<keyword evidence="2" id="KW-0812">Transmembrane</keyword>
<feature type="region of interest" description="Disordered" evidence="1">
    <location>
        <begin position="370"/>
        <end position="433"/>
    </location>
</feature>
<feature type="compositionally biased region" description="Polar residues" evidence="1">
    <location>
        <begin position="64"/>
        <end position="96"/>
    </location>
</feature>
<organism evidence="3 4">
    <name type="scientific">Phakopsora pachyrhizi</name>
    <name type="common">Asian soybean rust disease fungus</name>
    <dbReference type="NCBI Taxonomy" id="170000"/>
    <lineage>
        <taxon>Eukaryota</taxon>
        <taxon>Fungi</taxon>
        <taxon>Dikarya</taxon>
        <taxon>Basidiomycota</taxon>
        <taxon>Pucciniomycotina</taxon>
        <taxon>Pucciniomycetes</taxon>
        <taxon>Pucciniales</taxon>
        <taxon>Phakopsoraceae</taxon>
        <taxon>Phakopsora</taxon>
    </lineage>
</organism>
<feature type="compositionally biased region" description="Low complexity" evidence="1">
    <location>
        <begin position="141"/>
        <end position="152"/>
    </location>
</feature>
<evidence type="ECO:0000313" key="4">
    <source>
        <dbReference type="Proteomes" id="UP001153365"/>
    </source>
</evidence>
<feature type="region of interest" description="Disordered" evidence="1">
    <location>
        <begin position="516"/>
        <end position="563"/>
    </location>
</feature>
<feature type="compositionally biased region" description="Polar residues" evidence="1">
    <location>
        <begin position="103"/>
        <end position="128"/>
    </location>
</feature>
<gene>
    <name evidence="3" type="ORF">PPACK8108_LOCUS12029</name>
</gene>
<sequence>MKWNLSVGIGFRSGNPVIIKKPRSPGVPITTQELRCTKQISHCSPQMACPQYPLPLRKREIKYNNSTSPSTKAHNSTHGAFKNEQNSPHTENNGNKPQEKSENSSASNVSRVSENQLTKTPRTNTTAALNEKDSEEKKNSQQHQKTQQQQGKNTFHQSAISNSGLVKNYTSIASSNSTTLNHTTNATLIPLVTSSFPESKSTKDSDTIVSPSSPTQNREFQSKNQEASSHSSKRGLIAGVSVGCIAAVIFVSLGIFFLKRRIKGKQNSFGGRIFSSNDSNRAVRDRSSYSFQEEAVDPFSKLGRNTRKPLFLRSEGSNYLSSGMNSRQTSVSLSPRKQSLKSQISPPFIEPPSPVIQGPLVSGFPHSLTSVSPSHTPRNYSFTTSRNPFRDPTLIDPHQQDKLGGSINRDYYPRRGSEISGRNFEQDDYTSPEEDVDPIIRTALKPLPYRPSRNKRFKATENLHGSSSALKNSFTQEVGPSAFPVVKPLNVVRRSQNFQSKITRRSSMDISFLDPLQPAQDLSGSPPNYNETGTAQSNSERNVNETTRISHMTRSSRYSQDSERLEDFAEDLPELSCGSSPLSHPSLEFVSLGIGRESEIYSNQQMHGFFDSL</sequence>
<evidence type="ECO:0000313" key="3">
    <source>
        <dbReference type="EMBL" id="CAH7676920.1"/>
    </source>
</evidence>
<feature type="compositionally biased region" description="Polar residues" evidence="1">
    <location>
        <begin position="520"/>
        <end position="559"/>
    </location>
</feature>
<feature type="region of interest" description="Disordered" evidence="1">
    <location>
        <begin position="317"/>
        <end position="336"/>
    </location>
</feature>
<proteinExistence type="predicted"/>
<name>A0AAV0B3G0_PHAPC</name>
<feature type="region of interest" description="Disordered" evidence="1">
    <location>
        <begin position="64"/>
        <end position="155"/>
    </location>
</feature>
<feature type="region of interest" description="Disordered" evidence="1">
    <location>
        <begin position="196"/>
        <end position="232"/>
    </location>
</feature>
<feature type="compositionally biased region" description="Polar residues" evidence="1">
    <location>
        <begin position="370"/>
        <end position="387"/>
    </location>
</feature>
<feature type="compositionally biased region" description="Basic and acidic residues" evidence="1">
    <location>
        <begin position="130"/>
        <end position="139"/>
    </location>
</feature>
<accession>A0AAV0B3G0</accession>
<keyword evidence="2" id="KW-0472">Membrane</keyword>
<dbReference type="EMBL" id="CALTRL010002844">
    <property type="protein sequence ID" value="CAH7676920.1"/>
    <property type="molecule type" value="Genomic_DNA"/>
</dbReference>
<keyword evidence="4" id="KW-1185">Reference proteome</keyword>